<dbReference type="Proteomes" id="UP000799291">
    <property type="component" value="Unassembled WGS sequence"/>
</dbReference>
<evidence type="ECO:0000313" key="2">
    <source>
        <dbReference type="Proteomes" id="UP000799291"/>
    </source>
</evidence>
<protein>
    <recommendedName>
        <fullName evidence="3">NAD(P)-binding protein</fullName>
    </recommendedName>
</protein>
<keyword evidence="2" id="KW-1185">Reference proteome</keyword>
<gene>
    <name evidence="1" type="ORF">K458DRAFT_463704</name>
</gene>
<dbReference type="OrthoDB" id="1933717at2759"/>
<dbReference type="EMBL" id="MU005613">
    <property type="protein sequence ID" value="KAF2678232.1"/>
    <property type="molecule type" value="Genomic_DNA"/>
</dbReference>
<proteinExistence type="predicted"/>
<dbReference type="Pfam" id="PF13561">
    <property type="entry name" value="adh_short_C2"/>
    <property type="match status" value="1"/>
</dbReference>
<evidence type="ECO:0008006" key="3">
    <source>
        <dbReference type="Google" id="ProtNLM"/>
    </source>
</evidence>
<sequence length="263" mass="28800">MQPPFLSPAPTWHNDVYPAIDLNKKPKTYEGKTVVITGAKRNPKFRRCACSIFATYISDEKAVKSIAEKLNTWDVLVLNAGYIPTPSTIAKADRNVKSLILLAKYFFPIANPTKAACLAVISGSIVMPTKMLVGLSAYQNSKLAIVKTIGYLAIENPKIFCAAVHPGMVDMAMFHKSGASPDALPIDDDESRYFYSEAFLQLPASFMVWVTLPNAQFLNGKLVFVDWDVDELKARANEIAAGTLLTAGIDGWPFQHSAAPLTQ</sequence>
<name>A0A6G1IJ30_9PLEO</name>
<dbReference type="Gene3D" id="3.40.50.720">
    <property type="entry name" value="NAD(P)-binding Rossmann-like Domain"/>
    <property type="match status" value="1"/>
</dbReference>
<evidence type="ECO:0000313" key="1">
    <source>
        <dbReference type="EMBL" id="KAF2678232.1"/>
    </source>
</evidence>
<dbReference type="SUPFAM" id="SSF51735">
    <property type="entry name" value="NAD(P)-binding Rossmann-fold domains"/>
    <property type="match status" value="1"/>
</dbReference>
<accession>A0A6G1IJ30</accession>
<reference evidence="1" key="1">
    <citation type="journal article" date="2020" name="Stud. Mycol.">
        <title>101 Dothideomycetes genomes: a test case for predicting lifestyles and emergence of pathogens.</title>
        <authorList>
            <person name="Haridas S."/>
            <person name="Albert R."/>
            <person name="Binder M."/>
            <person name="Bloem J."/>
            <person name="Labutti K."/>
            <person name="Salamov A."/>
            <person name="Andreopoulos B."/>
            <person name="Baker S."/>
            <person name="Barry K."/>
            <person name="Bills G."/>
            <person name="Bluhm B."/>
            <person name="Cannon C."/>
            <person name="Castanera R."/>
            <person name="Culley D."/>
            <person name="Daum C."/>
            <person name="Ezra D."/>
            <person name="Gonzalez J."/>
            <person name="Henrissat B."/>
            <person name="Kuo A."/>
            <person name="Liang C."/>
            <person name="Lipzen A."/>
            <person name="Lutzoni F."/>
            <person name="Magnuson J."/>
            <person name="Mondo S."/>
            <person name="Nolan M."/>
            <person name="Ohm R."/>
            <person name="Pangilinan J."/>
            <person name="Park H.-J."/>
            <person name="Ramirez L."/>
            <person name="Alfaro M."/>
            <person name="Sun H."/>
            <person name="Tritt A."/>
            <person name="Yoshinaga Y."/>
            <person name="Zwiers L.-H."/>
            <person name="Turgeon B."/>
            <person name="Goodwin S."/>
            <person name="Spatafora J."/>
            <person name="Crous P."/>
            <person name="Grigoriev I."/>
        </authorList>
    </citation>
    <scope>NUCLEOTIDE SEQUENCE</scope>
    <source>
        <strain evidence="1">CBS 122367</strain>
    </source>
</reference>
<organism evidence="1 2">
    <name type="scientific">Lentithecium fluviatile CBS 122367</name>
    <dbReference type="NCBI Taxonomy" id="1168545"/>
    <lineage>
        <taxon>Eukaryota</taxon>
        <taxon>Fungi</taxon>
        <taxon>Dikarya</taxon>
        <taxon>Ascomycota</taxon>
        <taxon>Pezizomycotina</taxon>
        <taxon>Dothideomycetes</taxon>
        <taxon>Pleosporomycetidae</taxon>
        <taxon>Pleosporales</taxon>
        <taxon>Massarineae</taxon>
        <taxon>Lentitheciaceae</taxon>
        <taxon>Lentithecium</taxon>
    </lineage>
</organism>
<dbReference type="AlphaFoldDB" id="A0A6G1IJ30"/>
<dbReference type="InterPro" id="IPR002347">
    <property type="entry name" value="SDR_fam"/>
</dbReference>
<dbReference type="InterPro" id="IPR036291">
    <property type="entry name" value="NAD(P)-bd_dom_sf"/>
</dbReference>